<dbReference type="PROSITE" id="PS00530">
    <property type="entry name" value="RNASE_T2_1"/>
    <property type="match status" value="1"/>
</dbReference>
<comment type="similarity">
    <text evidence="1">Belongs to the RNase T2 family.</text>
</comment>
<dbReference type="AlphaFoldDB" id="A0A6C0KJJ2"/>
<dbReference type="CDD" id="cd00374">
    <property type="entry name" value="RNase_T2"/>
    <property type="match status" value="1"/>
</dbReference>
<name>A0A6C0KJJ2_9ZZZZ</name>
<dbReference type="PROSITE" id="PS00531">
    <property type="entry name" value="RNASE_T2_2"/>
    <property type="match status" value="1"/>
</dbReference>
<evidence type="ECO:0000256" key="1">
    <source>
        <dbReference type="ARBA" id="ARBA00007469"/>
    </source>
</evidence>
<evidence type="ECO:0000313" key="2">
    <source>
        <dbReference type="EMBL" id="QHU17331.1"/>
    </source>
</evidence>
<dbReference type="InterPro" id="IPR033130">
    <property type="entry name" value="RNase_T2_His_AS_2"/>
</dbReference>
<proteinExistence type="inferred from homology"/>
<dbReference type="GO" id="GO:0003723">
    <property type="term" value="F:RNA binding"/>
    <property type="evidence" value="ECO:0007669"/>
    <property type="project" value="InterPro"/>
</dbReference>
<dbReference type="InterPro" id="IPR036430">
    <property type="entry name" value="RNase_T2-like_sf"/>
</dbReference>
<dbReference type="EMBL" id="MN740901">
    <property type="protein sequence ID" value="QHU17331.1"/>
    <property type="molecule type" value="Genomic_DNA"/>
</dbReference>
<dbReference type="Pfam" id="PF00445">
    <property type="entry name" value="Ribonuclease_T2"/>
    <property type="match status" value="1"/>
</dbReference>
<dbReference type="GO" id="GO:0033897">
    <property type="term" value="F:ribonuclease T2 activity"/>
    <property type="evidence" value="ECO:0007669"/>
    <property type="project" value="InterPro"/>
</dbReference>
<accession>A0A6C0KJJ2</accession>
<reference evidence="2" key="1">
    <citation type="journal article" date="2020" name="Nature">
        <title>Giant virus diversity and host interactions through global metagenomics.</title>
        <authorList>
            <person name="Schulz F."/>
            <person name="Roux S."/>
            <person name="Paez-Espino D."/>
            <person name="Jungbluth S."/>
            <person name="Walsh D.A."/>
            <person name="Denef V.J."/>
            <person name="McMahon K.D."/>
            <person name="Konstantinidis K.T."/>
            <person name="Eloe-Fadrosh E.A."/>
            <person name="Kyrpides N.C."/>
            <person name="Woyke T."/>
        </authorList>
    </citation>
    <scope>NUCLEOTIDE SEQUENCE</scope>
    <source>
        <strain evidence="2">GVMAG-S-3300012000-57</strain>
    </source>
</reference>
<dbReference type="GO" id="GO:0006401">
    <property type="term" value="P:RNA catabolic process"/>
    <property type="evidence" value="ECO:0007669"/>
    <property type="project" value="TreeGrafter"/>
</dbReference>
<dbReference type="PANTHER" id="PTHR11240">
    <property type="entry name" value="RIBONUCLEASE T2"/>
    <property type="match status" value="1"/>
</dbReference>
<sequence>MNLALLLTIISITQLLQTKALEATALEVTSDIIYVYAYSWTPGFCKTSSSTTYPGCISPQPYWKTDFTIHGLWPQYTTTGYPSYCSTDPFDPNTPLEIGWDTMTQYYPDVKYEETDPDYDSFWEHEWDKHGTCSGLNQTSYFQQALDLAKAFPTPQTLQQSIGQSIDPSTLQTALGGPTKVALQCTTQSSTTFLTGAYTCWTATNTPTQIDCPTQVQQEDTCKTHTTILIPSL</sequence>
<dbReference type="PANTHER" id="PTHR11240:SF22">
    <property type="entry name" value="RIBONUCLEASE T2"/>
    <property type="match status" value="1"/>
</dbReference>
<dbReference type="InterPro" id="IPR018188">
    <property type="entry name" value="RNase_T2_His_AS_1"/>
</dbReference>
<protein>
    <submittedName>
        <fullName evidence="2">Uncharacterized protein</fullName>
    </submittedName>
</protein>
<dbReference type="GO" id="GO:0005576">
    <property type="term" value="C:extracellular region"/>
    <property type="evidence" value="ECO:0007669"/>
    <property type="project" value="TreeGrafter"/>
</dbReference>
<dbReference type="Gene3D" id="3.90.730.10">
    <property type="entry name" value="Ribonuclease T2-like"/>
    <property type="match status" value="1"/>
</dbReference>
<organism evidence="2">
    <name type="scientific">viral metagenome</name>
    <dbReference type="NCBI Taxonomy" id="1070528"/>
    <lineage>
        <taxon>unclassified sequences</taxon>
        <taxon>metagenomes</taxon>
        <taxon>organismal metagenomes</taxon>
    </lineage>
</organism>
<dbReference type="SUPFAM" id="SSF55895">
    <property type="entry name" value="Ribonuclease Rh-like"/>
    <property type="match status" value="1"/>
</dbReference>
<dbReference type="InterPro" id="IPR001568">
    <property type="entry name" value="RNase_T2-like"/>
</dbReference>